<keyword evidence="3" id="KW-0443">Lipid metabolism</keyword>
<dbReference type="GO" id="GO:0070292">
    <property type="term" value="P:N-acylphosphatidylethanolamine metabolic process"/>
    <property type="evidence" value="ECO:0007669"/>
    <property type="project" value="TreeGrafter"/>
</dbReference>
<dbReference type="GO" id="GO:0070291">
    <property type="term" value="P:N-acylethanolamine metabolic process"/>
    <property type="evidence" value="ECO:0007669"/>
    <property type="project" value="TreeGrafter"/>
</dbReference>
<evidence type="ECO:0000256" key="2">
    <source>
        <dbReference type="ARBA" id="ARBA00012279"/>
    </source>
</evidence>
<feature type="domain" description="Metallo-beta-lactamase" evidence="5">
    <location>
        <begin position="134"/>
        <end position="199"/>
    </location>
</feature>
<dbReference type="InterPro" id="IPR024884">
    <property type="entry name" value="NAPE-PLD"/>
</dbReference>
<accession>K1RES3</accession>
<sequence>MDSTEEDLIRPIFKNGRYQNPFDTWEDTPGVGTFLKLMRSEDHSNIPSPRELDKTLPVETPNFQKLKNPPESDIQIMWIGHASVLVQMDGLTILADPVFSYRYHGSVKSLNSKYDNKITWFVASGTKEWMINAGCKNVVELSWWEEAEFPGRPDFKFASLPCQHRCERTLWDSMKALWCSWIVKGPRHSYFAGDTGYCSGWFMRPMHVDPEEAVKVYEDVKARHALGIHRGTFKMTREFYLEPPVKLGEELDKKKIDREKFFTLRHGQVHTIGQPMSS</sequence>
<dbReference type="InterPro" id="IPR036866">
    <property type="entry name" value="RibonucZ/Hydroxyglut_hydro"/>
</dbReference>
<evidence type="ECO:0000259" key="5">
    <source>
        <dbReference type="Pfam" id="PF12706"/>
    </source>
</evidence>
<dbReference type="InParanoid" id="K1RES3"/>
<comment type="similarity">
    <text evidence="1">Belongs to the NAPE-PLD family.</text>
</comment>
<dbReference type="AlphaFoldDB" id="K1RES3"/>
<dbReference type="EC" id="3.1.4.54" evidence="2"/>
<dbReference type="HOGENOM" id="CLU_020884_2_1_1"/>
<keyword evidence="3" id="KW-0595">Phospholipid degradation</keyword>
<proteinExistence type="inferred from homology"/>
<dbReference type="Pfam" id="PF12706">
    <property type="entry name" value="Lactamase_B_2"/>
    <property type="match status" value="1"/>
</dbReference>
<dbReference type="SUPFAM" id="SSF56281">
    <property type="entry name" value="Metallo-hydrolase/oxidoreductase"/>
    <property type="match status" value="1"/>
</dbReference>
<gene>
    <name evidence="6" type="ORF">CGI_10002929</name>
</gene>
<dbReference type="GO" id="GO:0008270">
    <property type="term" value="F:zinc ion binding"/>
    <property type="evidence" value="ECO:0007669"/>
    <property type="project" value="InterPro"/>
</dbReference>
<dbReference type="InterPro" id="IPR001279">
    <property type="entry name" value="Metallo-B-lactamas"/>
</dbReference>
<evidence type="ECO:0000256" key="1">
    <source>
        <dbReference type="ARBA" id="ARBA00010127"/>
    </source>
</evidence>
<evidence type="ECO:0000313" key="6">
    <source>
        <dbReference type="EMBL" id="EKC42264.1"/>
    </source>
</evidence>
<organism evidence="6">
    <name type="scientific">Magallana gigas</name>
    <name type="common">Pacific oyster</name>
    <name type="synonym">Crassostrea gigas</name>
    <dbReference type="NCBI Taxonomy" id="29159"/>
    <lineage>
        <taxon>Eukaryota</taxon>
        <taxon>Metazoa</taxon>
        <taxon>Spiralia</taxon>
        <taxon>Lophotrochozoa</taxon>
        <taxon>Mollusca</taxon>
        <taxon>Bivalvia</taxon>
        <taxon>Autobranchia</taxon>
        <taxon>Pteriomorphia</taxon>
        <taxon>Ostreida</taxon>
        <taxon>Ostreoidea</taxon>
        <taxon>Ostreidae</taxon>
        <taxon>Magallana</taxon>
    </lineage>
</organism>
<comment type="catalytic activity">
    <reaction evidence="4">
        <text>N-(5Z,8Z,11Z,14Z-eicosatetraenoyl)-1,2-di-(9Z-octadecenoyl)-sn-glycero-3-phosphoethanolamine + H2O = N-(5Z,8Z,11Z,14Z-eicosatetraenoyl)-ethanolamine + 1,2-di-(9Z-octadecenoyl)-sn-glycero-3-phosphate + H(+)</text>
        <dbReference type="Rhea" id="RHEA:45528"/>
        <dbReference type="ChEBI" id="CHEBI:2700"/>
        <dbReference type="ChEBI" id="CHEBI:15377"/>
        <dbReference type="ChEBI" id="CHEBI:15378"/>
        <dbReference type="ChEBI" id="CHEBI:74546"/>
        <dbReference type="ChEBI" id="CHEBI:85277"/>
    </reaction>
    <physiologicalReaction direction="left-to-right" evidence="4">
        <dbReference type="Rhea" id="RHEA:45529"/>
    </physiologicalReaction>
</comment>
<dbReference type="EMBL" id="JH816642">
    <property type="protein sequence ID" value="EKC42264.1"/>
    <property type="molecule type" value="Genomic_DNA"/>
</dbReference>
<keyword evidence="3" id="KW-0442">Lipid degradation</keyword>
<evidence type="ECO:0000256" key="3">
    <source>
        <dbReference type="ARBA" id="ARBA00022668"/>
    </source>
</evidence>
<dbReference type="GO" id="GO:0005737">
    <property type="term" value="C:cytoplasm"/>
    <property type="evidence" value="ECO:0007669"/>
    <property type="project" value="TreeGrafter"/>
</dbReference>
<name>K1RES3_MAGGI</name>
<dbReference type="PANTHER" id="PTHR15032">
    <property type="entry name" value="N-ACYL-PHOSPHATIDYLETHANOLAMINE-HYDROLYZING PHOSPHOLIPASE D"/>
    <property type="match status" value="1"/>
</dbReference>
<dbReference type="PANTHER" id="PTHR15032:SF4">
    <property type="entry name" value="N-ACYL-PHOSPHATIDYLETHANOLAMINE-HYDROLYZING PHOSPHOLIPASE D"/>
    <property type="match status" value="1"/>
</dbReference>
<reference evidence="6" key="1">
    <citation type="journal article" date="2012" name="Nature">
        <title>The oyster genome reveals stress adaptation and complexity of shell formation.</title>
        <authorList>
            <person name="Zhang G."/>
            <person name="Fang X."/>
            <person name="Guo X."/>
            <person name="Li L."/>
            <person name="Luo R."/>
            <person name="Xu F."/>
            <person name="Yang P."/>
            <person name="Zhang L."/>
            <person name="Wang X."/>
            <person name="Qi H."/>
            <person name="Xiong Z."/>
            <person name="Que H."/>
            <person name="Xie Y."/>
            <person name="Holland P.W."/>
            <person name="Paps J."/>
            <person name="Zhu Y."/>
            <person name="Wu F."/>
            <person name="Chen Y."/>
            <person name="Wang J."/>
            <person name="Peng C."/>
            <person name="Meng J."/>
            <person name="Yang L."/>
            <person name="Liu J."/>
            <person name="Wen B."/>
            <person name="Zhang N."/>
            <person name="Huang Z."/>
            <person name="Zhu Q."/>
            <person name="Feng Y."/>
            <person name="Mount A."/>
            <person name="Hedgecock D."/>
            <person name="Xu Z."/>
            <person name="Liu Y."/>
            <person name="Domazet-Loso T."/>
            <person name="Du Y."/>
            <person name="Sun X."/>
            <person name="Zhang S."/>
            <person name="Liu B."/>
            <person name="Cheng P."/>
            <person name="Jiang X."/>
            <person name="Li J."/>
            <person name="Fan D."/>
            <person name="Wang W."/>
            <person name="Fu W."/>
            <person name="Wang T."/>
            <person name="Wang B."/>
            <person name="Zhang J."/>
            <person name="Peng Z."/>
            <person name="Li Y."/>
            <person name="Li N."/>
            <person name="Wang J."/>
            <person name="Chen M."/>
            <person name="He Y."/>
            <person name="Tan F."/>
            <person name="Song X."/>
            <person name="Zheng Q."/>
            <person name="Huang R."/>
            <person name="Yang H."/>
            <person name="Du X."/>
            <person name="Chen L."/>
            <person name="Yang M."/>
            <person name="Gaffney P.M."/>
            <person name="Wang S."/>
            <person name="Luo L."/>
            <person name="She Z."/>
            <person name="Ming Y."/>
            <person name="Huang W."/>
            <person name="Zhang S."/>
            <person name="Huang B."/>
            <person name="Zhang Y."/>
            <person name="Qu T."/>
            <person name="Ni P."/>
            <person name="Miao G."/>
            <person name="Wang J."/>
            <person name="Wang Q."/>
            <person name="Steinberg C.E."/>
            <person name="Wang H."/>
            <person name="Li N."/>
            <person name="Qian L."/>
            <person name="Zhang G."/>
            <person name="Li Y."/>
            <person name="Yang H."/>
            <person name="Liu X."/>
            <person name="Wang J."/>
            <person name="Yin Y."/>
            <person name="Wang J."/>
        </authorList>
    </citation>
    <scope>NUCLEOTIDE SEQUENCE [LARGE SCALE GENOMIC DNA]</scope>
    <source>
        <strain evidence="6">05x7-T-G4-1.051#20</strain>
    </source>
</reference>
<dbReference type="GO" id="GO:0070290">
    <property type="term" value="F:N-acylphosphatidylethanolamine-specific phospholipase D activity"/>
    <property type="evidence" value="ECO:0007669"/>
    <property type="project" value="InterPro"/>
</dbReference>
<dbReference type="Gene3D" id="3.60.15.10">
    <property type="entry name" value="Ribonuclease Z/Hydroxyacylglutathione hydrolase-like"/>
    <property type="match status" value="2"/>
</dbReference>
<evidence type="ECO:0000256" key="4">
    <source>
        <dbReference type="ARBA" id="ARBA00048025"/>
    </source>
</evidence>
<dbReference type="PIRSF" id="PIRSF038896">
    <property type="entry name" value="NAPE-PLD"/>
    <property type="match status" value="1"/>
</dbReference>
<keyword evidence="3" id="KW-1208">Phospholipid metabolism</keyword>
<protein>
    <recommendedName>
        <fullName evidence="2">N-acetylphosphatidylethanolamine-hydrolyzing phospholipase D</fullName>
        <ecNumber evidence="2">3.1.4.54</ecNumber>
    </recommendedName>
</protein>